<sequence>MFSGGGYTGGPRGPPVKRRSSYCPPENPQIPKPPAPGSGVRKSSSSGSGKMLSMSYSESIRSGINRYHSDQGLNQPPARPTDQVELQRLREQRIAAQIKNMEDFLKMNGLALEECVSFQTGMKYRNLGKSGLRVSCLGLG</sequence>
<keyword evidence="3" id="KW-0407">Ion channel</keyword>
<feature type="compositionally biased region" description="Low complexity" evidence="1">
    <location>
        <begin position="37"/>
        <end position="56"/>
    </location>
</feature>
<dbReference type="InParanoid" id="A0A2I4AKA3"/>
<keyword evidence="3" id="KW-0406">Ion transport</keyword>
<protein>
    <submittedName>
        <fullName evidence="3">Voltage-gated potassium channel subunit beta-1</fullName>
    </submittedName>
</protein>
<organism evidence="2 3">
    <name type="scientific">Austrofundulus limnaeus</name>
    <name type="common">Annual killifish</name>
    <dbReference type="NCBI Taxonomy" id="52670"/>
    <lineage>
        <taxon>Eukaryota</taxon>
        <taxon>Metazoa</taxon>
        <taxon>Chordata</taxon>
        <taxon>Craniata</taxon>
        <taxon>Vertebrata</taxon>
        <taxon>Euteleostomi</taxon>
        <taxon>Actinopterygii</taxon>
        <taxon>Neopterygii</taxon>
        <taxon>Teleostei</taxon>
        <taxon>Neoteleostei</taxon>
        <taxon>Acanthomorphata</taxon>
        <taxon>Ovalentaria</taxon>
        <taxon>Atherinomorphae</taxon>
        <taxon>Cyprinodontiformes</taxon>
        <taxon>Rivulidae</taxon>
        <taxon>Austrofundulus</taxon>
    </lineage>
</organism>
<dbReference type="STRING" id="52670.A0A2I4AKA3"/>
<evidence type="ECO:0000256" key="1">
    <source>
        <dbReference type="SAM" id="MobiDB-lite"/>
    </source>
</evidence>
<proteinExistence type="predicted"/>
<feature type="compositionally biased region" description="Gly residues" evidence="1">
    <location>
        <begin position="1"/>
        <end position="11"/>
    </location>
</feature>
<name>A0A2I4AKA3_AUSLI</name>
<evidence type="ECO:0000313" key="2">
    <source>
        <dbReference type="Proteomes" id="UP000192220"/>
    </source>
</evidence>
<keyword evidence="2" id="KW-1185">Reference proteome</keyword>
<dbReference type="AlphaFoldDB" id="A0A2I4AKA3"/>
<keyword evidence="3" id="KW-0813">Transport</keyword>
<dbReference type="KEGG" id="alim:106511715"/>
<feature type="region of interest" description="Disordered" evidence="1">
    <location>
        <begin position="63"/>
        <end position="82"/>
    </location>
</feature>
<dbReference type="OrthoDB" id="8930662at2759"/>
<feature type="region of interest" description="Disordered" evidence="1">
    <location>
        <begin position="1"/>
        <end position="56"/>
    </location>
</feature>
<accession>A0A2I4AKA3</accession>
<evidence type="ECO:0000313" key="3">
    <source>
        <dbReference type="RefSeq" id="XP_013855913.1"/>
    </source>
</evidence>
<reference evidence="3" key="1">
    <citation type="submission" date="2025-08" db="UniProtKB">
        <authorList>
            <consortium name="RefSeq"/>
        </authorList>
    </citation>
    <scope>IDENTIFICATION</scope>
</reference>
<dbReference type="RefSeq" id="XP_013855913.1">
    <property type="nucleotide sequence ID" value="XM_014000459.1"/>
</dbReference>
<dbReference type="Proteomes" id="UP000192220">
    <property type="component" value="Unplaced"/>
</dbReference>
<feature type="compositionally biased region" description="Pro residues" evidence="1">
    <location>
        <begin position="25"/>
        <end position="36"/>
    </location>
</feature>
<gene>
    <name evidence="3" type="primary">LOC106511715</name>
</gene>
<dbReference type="GeneID" id="106511715"/>
<feature type="non-terminal residue" evidence="3">
    <location>
        <position position="140"/>
    </location>
</feature>